<evidence type="ECO:0000256" key="6">
    <source>
        <dbReference type="SAM" id="Coils"/>
    </source>
</evidence>
<sequence length="380" mass="43198">MNEQIKIELNEKRLDIKTYAEKLDLLRGRFEIEKKLNRLEEISRIEAMDGFWDDAPNAAKIQKEKSVLEEVTTTYTHLKQLYDDFDVLWEFATTENDESSAVEAIEGYKNFLIEFTHAEQKVLLSHELDPNNAIVTVNAGAGGTESCDWAYMLLRMVIRWAESKKFKVQILDTQEGDSAGIKSATVTITGPYAFGLLKSESGVHRLVRLSPFDSAGRRHTSFASLFVSAEIDDTIEIEILDKDLRIDVYRAGGSGGQGVNTTDSAVRITHLPTNIVVVCQNERSQLQNKAQAMKVLRSRLYELEMEKRRVKEAEAEANKKDIAWGAQIRSYVLHPYKLVKDHRTDFESSQAEKVLEGDLDDFIDAFLRWTVEEGTKSDVH</sequence>
<dbReference type="InterPro" id="IPR005139">
    <property type="entry name" value="PCRF"/>
</dbReference>
<comment type="similarity">
    <text evidence="1 4">Belongs to the prokaryotic/mitochondrial release factor family.</text>
</comment>
<dbReference type="Pfam" id="PF00472">
    <property type="entry name" value="RF-1"/>
    <property type="match status" value="1"/>
</dbReference>
<comment type="PTM">
    <text evidence="4">Methylated by PrmC. Methylation increases the termination efficiency of RF2.</text>
</comment>
<dbReference type="SMART" id="SM00937">
    <property type="entry name" value="PCRF"/>
    <property type="match status" value="1"/>
</dbReference>
<evidence type="ECO:0000313" key="8">
    <source>
        <dbReference type="EMBL" id="AUN99423.1"/>
    </source>
</evidence>
<dbReference type="HAMAP" id="MF_00094">
    <property type="entry name" value="Rel_fac_2"/>
    <property type="match status" value="1"/>
</dbReference>
<dbReference type="Pfam" id="PF03462">
    <property type="entry name" value="PCRF"/>
    <property type="match status" value="1"/>
</dbReference>
<dbReference type="SUPFAM" id="SSF75620">
    <property type="entry name" value="Release factor"/>
    <property type="match status" value="1"/>
</dbReference>
<accession>A0A2K9NV76</accession>
<keyword evidence="3 4" id="KW-0648">Protein biosynthesis</keyword>
<dbReference type="KEGG" id="bsto:C0V70_15170"/>
<proteinExistence type="inferred from homology"/>
<gene>
    <name evidence="4" type="primary">prfB</name>
    <name evidence="8" type="ORF">C0V70_15170</name>
</gene>
<dbReference type="Gene3D" id="1.20.58.410">
    <property type="entry name" value="Release factor"/>
    <property type="match status" value="1"/>
</dbReference>
<evidence type="ECO:0000256" key="4">
    <source>
        <dbReference type="HAMAP-Rule" id="MF_00094"/>
    </source>
</evidence>
<feature type="modified residue" description="N5-methylglutamine" evidence="4">
    <location>
        <position position="257"/>
    </location>
</feature>
<keyword evidence="9" id="KW-1185">Reference proteome</keyword>
<dbReference type="InterPro" id="IPR045853">
    <property type="entry name" value="Pep_chain_release_fac_I_sf"/>
</dbReference>
<feature type="coiled-coil region" evidence="6">
    <location>
        <begin position="293"/>
        <end position="323"/>
    </location>
</feature>
<evidence type="ECO:0000256" key="1">
    <source>
        <dbReference type="ARBA" id="ARBA00010835"/>
    </source>
</evidence>
<dbReference type="Gene3D" id="3.30.70.1660">
    <property type="match status" value="1"/>
</dbReference>
<dbReference type="PANTHER" id="PTHR43116:SF3">
    <property type="entry name" value="CLASS I PEPTIDE CHAIN RELEASE FACTOR"/>
    <property type="match status" value="1"/>
</dbReference>
<dbReference type="NCBIfam" id="TIGR00020">
    <property type="entry name" value="prfB"/>
    <property type="match status" value="1"/>
</dbReference>
<evidence type="ECO:0000259" key="7">
    <source>
        <dbReference type="PROSITE" id="PS00745"/>
    </source>
</evidence>
<dbReference type="EMBL" id="CP025704">
    <property type="protein sequence ID" value="AUN99423.1"/>
    <property type="molecule type" value="Genomic_DNA"/>
</dbReference>
<dbReference type="InterPro" id="IPR000352">
    <property type="entry name" value="Pep_chain_release_fac_I"/>
</dbReference>
<keyword evidence="4" id="KW-0963">Cytoplasm</keyword>
<comment type="subcellular location">
    <subcellularLocation>
        <location evidence="4">Cytoplasm</location>
    </subcellularLocation>
</comment>
<comment type="function">
    <text evidence="4">Peptide chain release factor 2 directs the termination of translation in response to the peptide chain termination codons UGA and UAA.</text>
</comment>
<dbReference type="InterPro" id="IPR004374">
    <property type="entry name" value="PrfB"/>
</dbReference>
<dbReference type="Proteomes" id="UP000235584">
    <property type="component" value="Chromosome"/>
</dbReference>
<dbReference type="Gene3D" id="3.30.160.20">
    <property type="match status" value="1"/>
</dbReference>
<evidence type="ECO:0000256" key="2">
    <source>
        <dbReference type="ARBA" id="ARBA00022481"/>
    </source>
</evidence>
<dbReference type="PANTHER" id="PTHR43116">
    <property type="entry name" value="PEPTIDE CHAIN RELEASE FACTOR 2"/>
    <property type="match status" value="1"/>
</dbReference>
<dbReference type="PROSITE" id="PS00745">
    <property type="entry name" value="RF_PROK_I"/>
    <property type="match status" value="1"/>
</dbReference>
<dbReference type="FunFam" id="3.30.160.20:FF:000010">
    <property type="entry name" value="Peptide chain release factor 2"/>
    <property type="match status" value="1"/>
</dbReference>
<name>A0A2K9NV76_BACTC</name>
<reference evidence="8 9" key="1">
    <citation type="submission" date="2018-01" db="EMBL/GenBank/DDBJ databases">
        <title>Complete genome sequence of Bacteriovorax stolpii DSM12778.</title>
        <authorList>
            <person name="Tang B."/>
            <person name="Chang J."/>
        </authorList>
    </citation>
    <scope>NUCLEOTIDE SEQUENCE [LARGE SCALE GENOMIC DNA]</scope>
    <source>
        <strain evidence="8 9">DSM 12778</strain>
    </source>
</reference>
<evidence type="ECO:0000256" key="3">
    <source>
        <dbReference type="ARBA" id="ARBA00022917"/>
    </source>
</evidence>
<evidence type="ECO:0000313" key="9">
    <source>
        <dbReference type="Proteomes" id="UP000235584"/>
    </source>
</evidence>
<dbReference type="OrthoDB" id="5289379at2"/>
<keyword evidence="2 4" id="KW-0488">Methylation</keyword>
<dbReference type="GO" id="GO:0005737">
    <property type="term" value="C:cytoplasm"/>
    <property type="evidence" value="ECO:0007669"/>
    <property type="project" value="UniProtKB-SubCell"/>
</dbReference>
<feature type="domain" description="Prokaryotic-type class I peptide chain release factors" evidence="7">
    <location>
        <begin position="250"/>
        <end position="266"/>
    </location>
</feature>
<keyword evidence="6" id="KW-0175">Coiled coil</keyword>
<evidence type="ECO:0000256" key="5">
    <source>
        <dbReference type="NCBIfam" id="TIGR00020"/>
    </source>
</evidence>
<protein>
    <recommendedName>
        <fullName evidence="4 5">Peptide chain release factor 2</fullName>
        <shortName evidence="4">RF-2</shortName>
    </recommendedName>
</protein>
<dbReference type="GO" id="GO:0016149">
    <property type="term" value="F:translation release factor activity, codon specific"/>
    <property type="evidence" value="ECO:0007669"/>
    <property type="project" value="UniProtKB-UniRule"/>
</dbReference>
<organism evidence="8 9">
    <name type="scientific">Bacteriovorax stolpii</name>
    <name type="common">Bdellovibrio stolpii</name>
    <dbReference type="NCBI Taxonomy" id="960"/>
    <lineage>
        <taxon>Bacteria</taxon>
        <taxon>Pseudomonadati</taxon>
        <taxon>Bdellovibrionota</taxon>
        <taxon>Bacteriovoracia</taxon>
        <taxon>Bacteriovoracales</taxon>
        <taxon>Bacteriovoracaceae</taxon>
        <taxon>Bacteriovorax</taxon>
    </lineage>
</organism>
<dbReference type="AlphaFoldDB" id="A0A2K9NV76"/>